<dbReference type="Proteomes" id="UP000220353">
    <property type="component" value="Unassembled WGS sequence"/>
</dbReference>
<dbReference type="GO" id="GO:0000160">
    <property type="term" value="P:phosphorelay signal transduction system"/>
    <property type="evidence" value="ECO:0007669"/>
    <property type="project" value="InterPro"/>
</dbReference>
<dbReference type="Proteomes" id="UP000466694">
    <property type="component" value="Unassembled WGS sequence"/>
</dbReference>
<evidence type="ECO:0000313" key="4">
    <source>
        <dbReference type="EMBL" id="PDT48908.1"/>
    </source>
</evidence>
<sequence length="132" mass="13880">MTDQISPAIESVLVVEDNFLIAMDMGEILSALGVKGVHIAATVEKAMEIVAAHPIDFAILDINLGDETSFTVAESLIARGIHFGFTSGYGDLLALPGHLRGIPRIEKPFSEGSLSSLIAAAFRPGDPEMSSG</sequence>
<dbReference type="GeneID" id="48974084"/>
<evidence type="ECO:0000313" key="5">
    <source>
        <dbReference type="Proteomes" id="UP000220353"/>
    </source>
</evidence>
<evidence type="ECO:0000313" key="3">
    <source>
        <dbReference type="EMBL" id="MQX09116.1"/>
    </source>
</evidence>
<dbReference type="EMBL" id="NWTC01000004">
    <property type="protein sequence ID" value="PDT48908.1"/>
    <property type="molecule type" value="Genomic_DNA"/>
</dbReference>
<proteinExistence type="predicted"/>
<evidence type="ECO:0000256" key="1">
    <source>
        <dbReference type="PROSITE-ProRule" id="PRU00169"/>
    </source>
</evidence>
<dbReference type="PROSITE" id="PS50110">
    <property type="entry name" value="RESPONSE_REGULATORY"/>
    <property type="match status" value="1"/>
</dbReference>
<keyword evidence="1" id="KW-0597">Phosphoprotein</keyword>
<gene>
    <name evidence="4" type="ORF">CO661_07210</name>
    <name evidence="3" type="ORF">GHK48_12745</name>
</gene>
<protein>
    <submittedName>
        <fullName evidence="4">Response regulator</fullName>
    </submittedName>
</protein>
<evidence type="ECO:0000259" key="2">
    <source>
        <dbReference type="PROSITE" id="PS50110"/>
    </source>
</evidence>
<dbReference type="SUPFAM" id="SSF52172">
    <property type="entry name" value="CheY-like"/>
    <property type="match status" value="1"/>
</dbReference>
<dbReference type="AlphaFoldDB" id="A0A2A6M2Q4"/>
<reference evidence="4 5" key="2">
    <citation type="submission" date="2017-09" db="EMBL/GenBank/DDBJ databases">
        <title>Comparative genomics of rhizobia isolated from Phaseolus vulgaris in China.</title>
        <authorList>
            <person name="Tong W."/>
        </authorList>
    </citation>
    <scope>NUCLEOTIDE SEQUENCE [LARGE SCALE GENOMIC DNA]</scope>
    <source>
        <strain evidence="4 5">PCH1</strain>
    </source>
</reference>
<accession>A0A2A6M2Q4</accession>
<dbReference type="InterPro" id="IPR001789">
    <property type="entry name" value="Sig_transdc_resp-reg_receiver"/>
</dbReference>
<dbReference type="SMART" id="SM00448">
    <property type="entry name" value="REC"/>
    <property type="match status" value="1"/>
</dbReference>
<reference evidence="3" key="3">
    <citation type="submission" date="2019-10" db="EMBL/GenBank/DDBJ databases">
        <authorList>
            <person name="Sugawara M."/>
            <person name="Epstein B."/>
            <person name="Badgley B."/>
            <person name="Unno T."/>
            <person name="Xu L."/>
            <person name="Reese J."/>
            <person name="Gyaneshwar P."/>
            <person name="Denny R."/>
            <person name="Mudege J."/>
            <person name="Bharti A."/>
            <person name="Farmer A."/>
            <person name="May G."/>
            <person name="Woodward J."/>
            <person name="Medigue C."/>
            <person name="Vallenet D."/>
            <person name="Lajus A."/>
            <person name="Rouy Z."/>
            <person name="Martinez-Vaz B."/>
            <person name="Tiffin P."/>
            <person name="Young N."/>
            <person name="Sadowsky M."/>
        </authorList>
    </citation>
    <scope>NUCLEOTIDE SEQUENCE</scope>
    <source>
        <strain evidence="3">USDA205</strain>
    </source>
</reference>
<dbReference type="Pfam" id="PF00072">
    <property type="entry name" value="Response_reg"/>
    <property type="match status" value="1"/>
</dbReference>
<name>A0A2A6M2Q4_RHIFR</name>
<dbReference type="Gene3D" id="3.40.50.2300">
    <property type="match status" value="1"/>
</dbReference>
<feature type="domain" description="Response regulatory" evidence="2">
    <location>
        <begin position="11"/>
        <end position="122"/>
    </location>
</feature>
<evidence type="ECO:0000313" key="6">
    <source>
        <dbReference type="Proteomes" id="UP000466694"/>
    </source>
</evidence>
<dbReference type="EMBL" id="WISZ01000109">
    <property type="protein sequence ID" value="MQX09116.1"/>
    <property type="molecule type" value="Genomic_DNA"/>
</dbReference>
<feature type="modified residue" description="4-aspartylphosphate" evidence="1">
    <location>
        <position position="61"/>
    </location>
</feature>
<organism evidence="4 5">
    <name type="scientific">Rhizobium fredii</name>
    <name type="common">Sinorhizobium fredii</name>
    <dbReference type="NCBI Taxonomy" id="380"/>
    <lineage>
        <taxon>Bacteria</taxon>
        <taxon>Pseudomonadati</taxon>
        <taxon>Pseudomonadota</taxon>
        <taxon>Alphaproteobacteria</taxon>
        <taxon>Hyphomicrobiales</taxon>
        <taxon>Rhizobiaceae</taxon>
        <taxon>Sinorhizobium/Ensifer group</taxon>
        <taxon>Sinorhizobium</taxon>
    </lineage>
</organism>
<dbReference type="InterPro" id="IPR011006">
    <property type="entry name" value="CheY-like_superfamily"/>
</dbReference>
<comment type="caution">
    <text evidence="4">The sequence shown here is derived from an EMBL/GenBank/DDBJ whole genome shotgun (WGS) entry which is preliminary data.</text>
</comment>
<dbReference type="RefSeq" id="WP_014329316.1">
    <property type="nucleotide sequence ID" value="NZ_BJNI01000006.1"/>
</dbReference>
<reference evidence="3 6" key="1">
    <citation type="journal article" date="2013" name="Genome Biol.">
        <title>Comparative genomics of the core and accessory genomes of 48 Sinorhizobium strains comprising five genospecies.</title>
        <authorList>
            <person name="Sugawara M."/>
            <person name="Epstein B."/>
            <person name="Badgley B.D."/>
            <person name="Unno T."/>
            <person name="Xu L."/>
            <person name="Reese J."/>
            <person name="Gyaneshwar P."/>
            <person name="Denny R."/>
            <person name="Mudge J."/>
            <person name="Bharti A.K."/>
            <person name="Farmer A.D."/>
            <person name="May G.D."/>
            <person name="Woodward J.E."/>
            <person name="Medigue C."/>
            <person name="Vallenet D."/>
            <person name="Lajus A."/>
            <person name="Rouy Z."/>
            <person name="Martinez-Vaz B."/>
            <person name="Tiffin P."/>
            <person name="Young N.D."/>
            <person name="Sadowsky M.J."/>
        </authorList>
    </citation>
    <scope>NUCLEOTIDE SEQUENCE [LARGE SCALE GENOMIC DNA]</scope>
    <source>
        <strain evidence="3 6">USDA205</strain>
    </source>
</reference>